<dbReference type="GO" id="GO:0003824">
    <property type="term" value="F:catalytic activity"/>
    <property type="evidence" value="ECO:0007669"/>
    <property type="project" value="UniProtKB-ARBA"/>
</dbReference>
<dbReference type="SUPFAM" id="SSF141868">
    <property type="entry name" value="EAL domain-like"/>
    <property type="match status" value="1"/>
</dbReference>
<keyword evidence="2" id="KW-0175">Coiled coil</keyword>
<evidence type="ECO:0000259" key="3">
    <source>
        <dbReference type="PROSITE" id="PS50883"/>
    </source>
</evidence>
<dbReference type="OrthoDB" id="9804951at2"/>
<dbReference type="FunFam" id="3.30.70.270:FF:000001">
    <property type="entry name" value="Diguanylate cyclase domain protein"/>
    <property type="match status" value="1"/>
</dbReference>
<organism evidence="5 6">
    <name type="scientific">Cognatiluteimonas weifangensis</name>
    <dbReference type="NCBI Taxonomy" id="2303539"/>
    <lineage>
        <taxon>Bacteria</taxon>
        <taxon>Pseudomonadati</taxon>
        <taxon>Pseudomonadota</taxon>
        <taxon>Gammaproteobacteria</taxon>
        <taxon>Lysobacterales</taxon>
        <taxon>Lysobacteraceae</taxon>
        <taxon>Cognatiluteimonas</taxon>
    </lineage>
</organism>
<dbReference type="SUPFAM" id="SSF55781">
    <property type="entry name" value="GAF domain-like"/>
    <property type="match status" value="2"/>
</dbReference>
<sequence>MQTKFNPGSQAQSEVFLAELLAARTPLAILQALARALPDAPQAQALWSSSWPQSICSDPPGVSGPEIARAVREVSARRAGAHPDPRYSLLCDDPDGGVALLHLESPWTTAPQLRRLCAAAGARMAEVLTRERLHSTIAQLENAEHLQRALFAIGDLAASDLDMPEMLRGLHRIVSGLMYAENFYIALYDPAGDSLRFAYYADTVDQTGPDPDQSVPLAQLERCLTWYLIRDGQPLMGTTAQLREQVSGPLTVLGTDSSDWLGVPMQRDGRVYGVLVVQSYLEGSKYTHADMSLLAFVAEHVLTALERRGAREELERRVEERTCQLAQANRELSREVAERERGERLQAALYQIAALAGSAESSDDFYARVHAIVGELIDAQNIYIALLSDDGATIEFAYAADRYQQDWSSRPFGRGLTEYVLRTRQPLIVDRAQVDALVEQGHVDPGYVASPTKSWLGAPLLVDGKAIGVVAVRAYEDNADYDTHDAELLTFVSHQIASTLQRRRAAEALQQANLQLEERVQQRTRELREQIAQRELAEAQLKHQVMHDPLTGLPNRVYLRDRIERALSQLRREPGRSFALLYIDVDRFKQINDSLGHLVGDDVLKEVAHRLGHAVREPDVVARLSGDEFAILLERVDLPKTASRVAQRVIAALQRPMEVAGQEVETSASIGVTVCDGNYVSTDEVLRDADIALYRAKEQGRNCFVMFDEQLHHATMHVLALERELREGLRHDQFMPWFQPLVRLQDAAVVGYEALLRWQHPQRGVLAPADFLQVAEDSGQLEAIDWRIFQLACEAGRTLLDDGQFVTLNVSPGLIRREDFDSRLLRVAAAAGLAPERLRIEITESTLIGDPEAAVRVLQRLRAACVESALDDFGTSHASLASLHSLPLRMIKIDRSYIAALGDAAARGHAVVGAMIALARSLDIEVLAEGIETQAQHDALLAMGCHYGQGFLYDHAQPLAHWTVRA</sequence>
<dbReference type="InterPro" id="IPR001633">
    <property type="entry name" value="EAL_dom"/>
</dbReference>
<dbReference type="InterPro" id="IPR003018">
    <property type="entry name" value="GAF"/>
</dbReference>
<feature type="coiled-coil region" evidence="2">
    <location>
        <begin position="311"/>
        <end position="345"/>
    </location>
</feature>
<dbReference type="CDD" id="cd01949">
    <property type="entry name" value="GGDEF"/>
    <property type="match status" value="1"/>
</dbReference>
<dbReference type="Pfam" id="PF00563">
    <property type="entry name" value="EAL"/>
    <property type="match status" value="1"/>
</dbReference>
<dbReference type="PANTHER" id="PTHR44757">
    <property type="entry name" value="DIGUANYLATE CYCLASE DGCP"/>
    <property type="match status" value="1"/>
</dbReference>
<dbReference type="InterPro" id="IPR043128">
    <property type="entry name" value="Rev_trsase/Diguanyl_cyclase"/>
</dbReference>
<dbReference type="InterPro" id="IPR000160">
    <property type="entry name" value="GGDEF_dom"/>
</dbReference>
<dbReference type="InterPro" id="IPR052155">
    <property type="entry name" value="Biofilm_reg_signaling"/>
</dbReference>
<protein>
    <submittedName>
        <fullName evidence="5">EAL domain-containing protein</fullName>
    </submittedName>
</protein>
<dbReference type="EMBL" id="QVPD01000012">
    <property type="protein sequence ID" value="RFP59439.1"/>
    <property type="molecule type" value="Genomic_DNA"/>
</dbReference>
<dbReference type="PROSITE" id="PS50883">
    <property type="entry name" value="EAL"/>
    <property type="match status" value="1"/>
</dbReference>
<evidence type="ECO:0000256" key="1">
    <source>
        <dbReference type="ARBA" id="ARBA00001946"/>
    </source>
</evidence>
<accession>A0A372DIU7</accession>
<proteinExistence type="predicted"/>
<evidence type="ECO:0000313" key="5">
    <source>
        <dbReference type="EMBL" id="RFP59439.1"/>
    </source>
</evidence>
<dbReference type="Gene3D" id="3.30.450.40">
    <property type="match status" value="2"/>
</dbReference>
<dbReference type="Gene3D" id="3.20.20.450">
    <property type="entry name" value="EAL domain"/>
    <property type="match status" value="1"/>
</dbReference>
<dbReference type="Proteomes" id="UP000262917">
    <property type="component" value="Unassembled WGS sequence"/>
</dbReference>
<dbReference type="RefSeq" id="WP_117203326.1">
    <property type="nucleotide sequence ID" value="NZ_JBHTBK010000029.1"/>
</dbReference>
<dbReference type="Pfam" id="PF13185">
    <property type="entry name" value="GAF_2"/>
    <property type="match status" value="2"/>
</dbReference>
<evidence type="ECO:0000313" key="6">
    <source>
        <dbReference type="Proteomes" id="UP000262917"/>
    </source>
</evidence>
<dbReference type="NCBIfam" id="TIGR00254">
    <property type="entry name" value="GGDEF"/>
    <property type="match status" value="1"/>
</dbReference>
<dbReference type="SUPFAM" id="SSF55073">
    <property type="entry name" value="Nucleotide cyclase"/>
    <property type="match status" value="1"/>
</dbReference>
<keyword evidence="6" id="KW-1185">Reference proteome</keyword>
<dbReference type="PANTHER" id="PTHR44757:SF2">
    <property type="entry name" value="BIOFILM ARCHITECTURE MAINTENANCE PROTEIN MBAA"/>
    <property type="match status" value="1"/>
</dbReference>
<dbReference type="InterPro" id="IPR029787">
    <property type="entry name" value="Nucleotide_cyclase"/>
</dbReference>
<dbReference type="Gene3D" id="3.30.70.270">
    <property type="match status" value="1"/>
</dbReference>
<dbReference type="SMART" id="SM00065">
    <property type="entry name" value="GAF"/>
    <property type="match status" value="2"/>
</dbReference>
<feature type="domain" description="EAL" evidence="3">
    <location>
        <begin position="718"/>
        <end position="966"/>
    </location>
</feature>
<comment type="cofactor">
    <cofactor evidence="1">
        <name>Mg(2+)</name>
        <dbReference type="ChEBI" id="CHEBI:18420"/>
    </cofactor>
</comment>
<feature type="domain" description="GGDEF" evidence="4">
    <location>
        <begin position="576"/>
        <end position="709"/>
    </location>
</feature>
<dbReference type="InterPro" id="IPR029016">
    <property type="entry name" value="GAF-like_dom_sf"/>
</dbReference>
<comment type="caution">
    <text evidence="5">The sequence shown here is derived from an EMBL/GenBank/DDBJ whole genome shotgun (WGS) entry which is preliminary data.</text>
</comment>
<gene>
    <name evidence="5" type="ORF">D0Y53_10755</name>
</gene>
<dbReference type="CDD" id="cd01948">
    <property type="entry name" value="EAL"/>
    <property type="match status" value="1"/>
</dbReference>
<reference evidence="5 6" key="1">
    <citation type="submission" date="2018-08" db="EMBL/GenBank/DDBJ databases">
        <title>Lysobacter weifangensis sp. nov., a new member of the family 'Xanthomonadaceae', isolated from soil in a farmland.</title>
        <authorList>
            <person name="Zhao H."/>
        </authorList>
    </citation>
    <scope>NUCLEOTIDE SEQUENCE [LARGE SCALE GENOMIC DNA]</scope>
    <source>
        <strain evidence="5 6">WF-2</strain>
    </source>
</reference>
<dbReference type="InterPro" id="IPR035919">
    <property type="entry name" value="EAL_sf"/>
</dbReference>
<dbReference type="PROSITE" id="PS50887">
    <property type="entry name" value="GGDEF"/>
    <property type="match status" value="1"/>
</dbReference>
<evidence type="ECO:0000256" key="2">
    <source>
        <dbReference type="SAM" id="Coils"/>
    </source>
</evidence>
<feature type="coiled-coil region" evidence="2">
    <location>
        <begin position="502"/>
        <end position="540"/>
    </location>
</feature>
<dbReference type="SMART" id="SM00052">
    <property type="entry name" value="EAL"/>
    <property type="match status" value="1"/>
</dbReference>
<dbReference type="Pfam" id="PF00990">
    <property type="entry name" value="GGDEF"/>
    <property type="match status" value="1"/>
</dbReference>
<name>A0A372DIU7_9GAMM</name>
<dbReference type="AlphaFoldDB" id="A0A372DIU7"/>
<evidence type="ECO:0000259" key="4">
    <source>
        <dbReference type="PROSITE" id="PS50887"/>
    </source>
</evidence>
<dbReference type="SMART" id="SM00267">
    <property type="entry name" value="GGDEF"/>
    <property type="match status" value="1"/>
</dbReference>